<gene>
    <name evidence="1" type="ORF">K435DRAFT_189787</name>
</gene>
<organism evidence="1 2">
    <name type="scientific">Dendrothele bispora (strain CBS 962.96)</name>
    <dbReference type="NCBI Taxonomy" id="1314807"/>
    <lineage>
        <taxon>Eukaryota</taxon>
        <taxon>Fungi</taxon>
        <taxon>Dikarya</taxon>
        <taxon>Basidiomycota</taxon>
        <taxon>Agaricomycotina</taxon>
        <taxon>Agaricomycetes</taxon>
        <taxon>Agaricomycetidae</taxon>
        <taxon>Agaricales</taxon>
        <taxon>Agaricales incertae sedis</taxon>
        <taxon>Dendrothele</taxon>
    </lineage>
</organism>
<dbReference type="AlphaFoldDB" id="A0A4S8LVE8"/>
<name>A0A4S8LVE8_DENBC</name>
<dbReference type="EMBL" id="ML179246">
    <property type="protein sequence ID" value="THU93564.1"/>
    <property type="molecule type" value="Genomic_DNA"/>
</dbReference>
<evidence type="ECO:0000313" key="1">
    <source>
        <dbReference type="EMBL" id="THU93564.1"/>
    </source>
</evidence>
<keyword evidence="2" id="KW-1185">Reference proteome</keyword>
<reference evidence="1 2" key="1">
    <citation type="journal article" date="2019" name="Nat. Ecol. Evol.">
        <title>Megaphylogeny resolves global patterns of mushroom evolution.</title>
        <authorList>
            <person name="Varga T."/>
            <person name="Krizsan K."/>
            <person name="Foldi C."/>
            <person name="Dima B."/>
            <person name="Sanchez-Garcia M."/>
            <person name="Sanchez-Ramirez S."/>
            <person name="Szollosi G.J."/>
            <person name="Szarkandi J.G."/>
            <person name="Papp V."/>
            <person name="Albert L."/>
            <person name="Andreopoulos W."/>
            <person name="Angelini C."/>
            <person name="Antonin V."/>
            <person name="Barry K.W."/>
            <person name="Bougher N.L."/>
            <person name="Buchanan P."/>
            <person name="Buyck B."/>
            <person name="Bense V."/>
            <person name="Catcheside P."/>
            <person name="Chovatia M."/>
            <person name="Cooper J."/>
            <person name="Damon W."/>
            <person name="Desjardin D."/>
            <person name="Finy P."/>
            <person name="Geml J."/>
            <person name="Haridas S."/>
            <person name="Hughes K."/>
            <person name="Justo A."/>
            <person name="Karasinski D."/>
            <person name="Kautmanova I."/>
            <person name="Kiss B."/>
            <person name="Kocsube S."/>
            <person name="Kotiranta H."/>
            <person name="LaButti K.M."/>
            <person name="Lechner B.E."/>
            <person name="Liimatainen K."/>
            <person name="Lipzen A."/>
            <person name="Lukacs Z."/>
            <person name="Mihaltcheva S."/>
            <person name="Morgado L.N."/>
            <person name="Niskanen T."/>
            <person name="Noordeloos M.E."/>
            <person name="Ohm R.A."/>
            <person name="Ortiz-Santana B."/>
            <person name="Ovrebo C."/>
            <person name="Racz N."/>
            <person name="Riley R."/>
            <person name="Savchenko A."/>
            <person name="Shiryaev A."/>
            <person name="Soop K."/>
            <person name="Spirin V."/>
            <person name="Szebenyi C."/>
            <person name="Tomsovsky M."/>
            <person name="Tulloss R.E."/>
            <person name="Uehling J."/>
            <person name="Grigoriev I.V."/>
            <person name="Vagvolgyi C."/>
            <person name="Papp T."/>
            <person name="Martin F.M."/>
            <person name="Miettinen O."/>
            <person name="Hibbett D.S."/>
            <person name="Nagy L.G."/>
        </authorList>
    </citation>
    <scope>NUCLEOTIDE SEQUENCE [LARGE SCALE GENOMIC DNA]</scope>
    <source>
        <strain evidence="1 2">CBS 962.96</strain>
    </source>
</reference>
<sequence>MHMERFLTGDLVPVLWISPHPSHFLFICTTEHKHPDLLRRPLTAPMHSLTLLLILDCLSSYFPSLLPSFPPSLHPSTSISFSLDTYRGARTPGLNITTVSLDRTNAFSYSASDS</sequence>
<protein>
    <submittedName>
        <fullName evidence="1">Uncharacterized protein</fullName>
    </submittedName>
</protein>
<dbReference type="Proteomes" id="UP000297245">
    <property type="component" value="Unassembled WGS sequence"/>
</dbReference>
<evidence type="ECO:0000313" key="2">
    <source>
        <dbReference type="Proteomes" id="UP000297245"/>
    </source>
</evidence>
<accession>A0A4S8LVE8</accession>
<proteinExistence type="predicted"/>